<keyword evidence="5" id="KW-1185">Reference proteome</keyword>
<dbReference type="Proteomes" id="UP000730482">
    <property type="component" value="Unassembled WGS sequence"/>
</dbReference>
<dbReference type="GO" id="GO:0016829">
    <property type="term" value="F:lyase activity"/>
    <property type="evidence" value="ECO:0007669"/>
    <property type="project" value="UniProtKB-KW"/>
</dbReference>
<keyword evidence="4" id="KW-0456">Lyase</keyword>
<dbReference type="InterPro" id="IPR011013">
    <property type="entry name" value="Gal_mutarotase_sf_dom"/>
</dbReference>
<protein>
    <submittedName>
        <fullName evidence="4">Polysaccharide lyase 8 family protein</fullName>
    </submittedName>
</protein>
<dbReference type="SUPFAM" id="SSF74650">
    <property type="entry name" value="Galactose mutarotase-like"/>
    <property type="match status" value="1"/>
</dbReference>
<reference evidence="4 5" key="1">
    <citation type="submission" date="2020-02" db="EMBL/GenBank/DDBJ databases">
        <title>Acidophilic actinobacteria isolated from forest soil.</title>
        <authorList>
            <person name="Golinska P."/>
        </authorList>
    </citation>
    <scope>NUCLEOTIDE SEQUENCE [LARGE SCALE GENOMIC DNA]</scope>
    <source>
        <strain evidence="4 5">NL8</strain>
    </source>
</reference>
<dbReference type="Gene3D" id="1.50.10.100">
    <property type="entry name" value="Chondroitin AC/alginate lyase"/>
    <property type="match status" value="1"/>
</dbReference>
<comment type="similarity">
    <text evidence="1">Belongs to the polysaccharide lyase 8 family.</text>
</comment>
<organism evidence="4 5">
    <name type="scientific">Catenulispora pinistramenti</name>
    <dbReference type="NCBI Taxonomy" id="2705254"/>
    <lineage>
        <taxon>Bacteria</taxon>
        <taxon>Bacillati</taxon>
        <taxon>Actinomycetota</taxon>
        <taxon>Actinomycetes</taxon>
        <taxon>Catenulisporales</taxon>
        <taxon>Catenulisporaceae</taxon>
        <taxon>Catenulispora</taxon>
    </lineage>
</organism>
<dbReference type="EMBL" id="JAAFYZ010000098">
    <property type="protein sequence ID" value="MBS2550314.1"/>
    <property type="molecule type" value="Genomic_DNA"/>
</dbReference>
<feature type="domain" description="Polysaccharide lyase family 8 central" evidence="2">
    <location>
        <begin position="308"/>
        <end position="573"/>
    </location>
</feature>
<evidence type="ECO:0000313" key="4">
    <source>
        <dbReference type="EMBL" id="MBS2550314.1"/>
    </source>
</evidence>
<proteinExistence type="inferred from homology"/>
<dbReference type="Pfam" id="PF02278">
    <property type="entry name" value="Lyase_8"/>
    <property type="match status" value="1"/>
</dbReference>
<dbReference type="PANTHER" id="PTHR38481:SF1">
    <property type="entry name" value="HYALURONATE LYASE"/>
    <property type="match status" value="1"/>
</dbReference>
<dbReference type="InterPro" id="IPR038970">
    <property type="entry name" value="Lyase_8"/>
</dbReference>
<dbReference type="CDD" id="cd01083">
    <property type="entry name" value="GAG_Lyase"/>
    <property type="match status" value="1"/>
</dbReference>
<evidence type="ECO:0000259" key="2">
    <source>
        <dbReference type="Pfam" id="PF02278"/>
    </source>
</evidence>
<dbReference type="Pfam" id="PF08124">
    <property type="entry name" value="Lyase_8_N"/>
    <property type="match status" value="1"/>
</dbReference>
<dbReference type="InterPro" id="IPR012970">
    <property type="entry name" value="Lyase_8_alpha_N"/>
</dbReference>
<dbReference type="RefSeq" id="WP_212012813.1">
    <property type="nucleotide sequence ID" value="NZ_JAAFYZ010000098.1"/>
</dbReference>
<evidence type="ECO:0000256" key="1">
    <source>
        <dbReference type="ARBA" id="ARBA00006699"/>
    </source>
</evidence>
<feature type="domain" description="Polysaccharide lyase 8 N-terminal alpha-helical" evidence="3">
    <location>
        <begin position="55"/>
        <end position="300"/>
    </location>
</feature>
<accession>A0ABS5KWB3</accession>
<evidence type="ECO:0000259" key="3">
    <source>
        <dbReference type="Pfam" id="PF08124"/>
    </source>
</evidence>
<dbReference type="SUPFAM" id="SSF48230">
    <property type="entry name" value="Chondroitin AC/alginate lyase"/>
    <property type="match status" value="1"/>
</dbReference>
<evidence type="ECO:0000313" key="5">
    <source>
        <dbReference type="Proteomes" id="UP000730482"/>
    </source>
</evidence>
<name>A0ABS5KWB3_9ACTN</name>
<dbReference type="InterPro" id="IPR003159">
    <property type="entry name" value="Lyase_8_central_dom"/>
</dbReference>
<sequence length="584" mass="64634">MREAIFEELLVRYEQLLRRRTETEIAEIQLDLDVSDEGHTTLSYARLRTLALAGDGSTDTIVDALRFLHENAYRPDAEETGNWWHWEIGTPRILLDICVLLRAHLPDADLTRYLATVQRFCPDADRRTKTGPWSPLAETGANRADKALIVALAGLLGGDSERVALARDGLSDLRDGRTNSLFRYVTSGDGFYEDGSFIQHDTVAYTGSYGVVLLTSVAEILALLRGSPWEVTDPGVSVVFDAVERSFLPFLFEGRMMDTVRGRAVARQHSRDLDIGAAALDAIELLAQSAPASYAARWKTLERPDGFHVFGSMDRVVHHRPRWSAALSLSSERIARYECGNGENLHGWYTGDGMLYIYDLDDPDHYTDGFWPTVDPYRLPGTTVDTQRREDVGRGAGRGTGAIMAPNRIAGGAAVEGGFGTAELDLYGEGSTLRARKKWHFTDDAVMALGTDLSASDGRRIETIVENRNLRADATRRFVVDGVAQDAELGLERRYHGVQWAYLEGVGGYVFPGGADLVSLREERVGTWHAIDIGVSTEGDDVEVRRIYHALWLDHGVSPRRAGYMYVLLPGASEEGTARRAAQL</sequence>
<dbReference type="InterPro" id="IPR008929">
    <property type="entry name" value="Chondroitin_lyas"/>
</dbReference>
<dbReference type="InterPro" id="IPR014718">
    <property type="entry name" value="GH-type_carb-bd"/>
</dbReference>
<gene>
    <name evidence="4" type="ORF">KGQ19_25935</name>
</gene>
<comment type="caution">
    <text evidence="4">The sequence shown here is derived from an EMBL/GenBank/DDBJ whole genome shotgun (WGS) entry which is preliminary data.</text>
</comment>
<dbReference type="Gene3D" id="2.70.98.10">
    <property type="match status" value="1"/>
</dbReference>
<dbReference type="PANTHER" id="PTHR38481">
    <property type="entry name" value="HYALURONATE LYASE"/>
    <property type="match status" value="1"/>
</dbReference>